<reference evidence="4 5" key="1">
    <citation type="submission" date="2020-11" db="EMBL/GenBank/DDBJ databases">
        <title>Closed and high quality bacterial genomes of the OMM12 community.</title>
        <authorList>
            <person name="Marbouty M."/>
            <person name="Lamy-Besnier Q."/>
            <person name="Debarbieux L."/>
            <person name="Koszul R."/>
        </authorList>
    </citation>
    <scope>NUCLEOTIDE SEQUENCE [LARGE SCALE GENOMIC DNA]</scope>
    <source>
        <strain evidence="4 5">YL31</strain>
    </source>
</reference>
<feature type="active site" description="Acyl-thioester intermediate" evidence="2">
    <location>
        <position position="269"/>
    </location>
</feature>
<organism evidence="4 5">
    <name type="scientific">Flavonifractor plautii</name>
    <name type="common">Fusobacterium plautii</name>
    <dbReference type="NCBI Taxonomy" id="292800"/>
    <lineage>
        <taxon>Bacteria</taxon>
        <taxon>Bacillati</taxon>
        <taxon>Bacillota</taxon>
        <taxon>Clostridia</taxon>
        <taxon>Eubacteriales</taxon>
        <taxon>Oscillospiraceae</taxon>
        <taxon>Flavonifractor</taxon>
    </lineage>
</organism>
<evidence type="ECO:0000256" key="2">
    <source>
        <dbReference type="PIRSR" id="PIRSR605754-1"/>
    </source>
</evidence>
<feature type="signal peptide" evidence="3">
    <location>
        <begin position="1"/>
        <end position="23"/>
    </location>
</feature>
<dbReference type="Gene3D" id="2.40.260.10">
    <property type="entry name" value="Sortase"/>
    <property type="match status" value="1"/>
</dbReference>
<dbReference type="InterPro" id="IPR042000">
    <property type="entry name" value="Sortase_D_2"/>
</dbReference>
<feature type="active site" description="Proton donor/acceptor" evidence="2">
    <location>
        <position position="209"/>
    </location>
</feature>
<keyword evidence="3" id="KW-0732">Signal</keyword>
<keyword evidence="1" id="KW-0378">Hydrolase</keyword>
<dbReference type="NCBIfam" id="TIGR01076">
    <property type="entry name" value="sortase_fam"/>
    <property type="match status" value="1"/>
</dbReference>
<dbReference type="Proteomes" id="UP000595792">
    <property type="component" value="Chromosome"/>
</dbReference>
<evidence type="ECO:0000313" key="5">
    <source>
        <dbReference type="Proteomes" id="UP000595792"/>
    </source>
</evidence>
<evidence type="ECO:0000256" key="3">
    <source>
        <dbReference type="SAM" id="SignalP"/>
    </source>
</evidence>
<dbReference type="SUPFAM" id="SSF63817">
    <property type="entry name" value="Sortase"/>
    <property type="match status" value="1"/>
</dbReference>
<accession>A0AAX1KK79</accession>
<feature type="chain" id="PRO_5043847259" evidence="3">
    <location>
        <begin position="24"/>
        <end position="285"/>
    </location>
</feature>
<dbReference type="CDD" id="cd06166">
    <property type="entry name" value="Sortase_D_2"/>
    <property type="match status" value="1"/>
</dbReference>
<sequence length="285" mass="30354">MRLKPLCLAALMLAAVCVTPASALEYTMDAPDDYLFARPTSSSQTAYLSLHPMDEAQSFRYSSSSDCNRYAELQSDATQDPNVDRSKNTALIPPAFGSPTSYLPGSGTALTPNLVPGALDGGGLVSQVGSVTYPAVDTGSGWTGTTATGWTDVTSDLYYSGGHLGTLKIPAIGLSVKVYEGTGSKTLAKGAGHFEDTSLWDGNCCIAAHNRGVNNHFGKLHTLEPGDTITWTTKLGTRTYEVVSVQKVKETDTSGTAATSDNRLTLFTCVRDQRDYRWMVQAVEA</sequence>
<dbReference type="InterPro" id="IPR005754">
    <property type="entry name" value="Sortase"/>
</dbReference>
<dbReference type="GO" id="GO:0016787">
    <property type="term" value="F:hydrolase activity"/>
    <property type="evidence" value="ECO:0007669"/>
    <property type="project" value="UniProtKB-KW"/>
</dbReference>
<gene>
    <name evidence="4" type="ORF">I5Q84_01725</name>
</gene>
<dbReference type="RefSeq" id="WP_065534566.1">
    <property type="nucleotide sequence ID" value="NZ_CP015406.2"/>
</dbReference>
<evidence type="ECO:0000313" key="4">
    <source>
        <dbReference type="EMBL" id="QQR06251.1"/>
    </source>
</evidence>
<dbReference type="Pfam" id="PF04203">
    <property type="entry name" value="Sortase"/>
    <property type="match status" value="1"/>
</dbReference>
<name>A0AAX1KK79_FLAPL</name>
<protein>
    <submittedName>
        <fullName evidence="4">Class D sortase</fullName>
    </submittedName>
</protein>
<dbReference type="InterPro" id="IPR023365">
    <property type="entry name" value="Sortase_dom-sf"/>
</dbReference>
<evidence type="ECO:0000256" key="1">
    <source>
        <dbReference type="ARBA" id="ARBA00022801"/>
    </source>
</evidence>
<proteinExistence type="predicted"/>
<dbReference type="AlphaFoldDB" id="A0AAX1KK79"/>
<dbReference type="EMBL" id="CP065315">
    <property type="protein sequence ID" value="QQR06251.1"/>
    <property type="molecule type" value="Genomic_DNA"/>
</dbReference>